<dbReference type="GO" id="GO:0005975">
    <property type="term" value="P:carbohydrate metabolic process"/>
    <property type="evidence" value="ECO:0007669"/>
    <property type="project" value="InterPro"/>
</dbReference>
<dbReference type="STRING" id="1577792.QX51_17065"/>
<accession>A0A0B3W0P1</accession>
<reference evidence="2 3" key="1">
    <citation type="submission" date="2014-12" db="EMBL/GenBank/DDBJ databases">
        <title>Draft genome sequence of Terrisporobacter sp. 08-306576, isolated from the blood culture of a bacteremia patient.</title>
        <authorList>
            <person name="Lund L.C."/>
            <person name="Sydenham T.V."/>
            <person name="Hogh S.V."/>
            <person name="Skov M.N."/>
            <person name="Kemp M."/>
            <person name="Justesen U.S."/>
        </authorList>
    </citation>
    <scope>NUCLEOTIDE SEQUENCE [LARGE SCALE GENOMIC DNA]</scope>
    <source>
        <strain evidence="2 3">08-306576</strain>
    </source>
</reference>
<dbReference type="EMBL" id="JWHR01000142">
    <property type="protein sequence ID" value="KHS55852.1"/>
    <property type="molecule type" value="Genomic_DNA"/>
</dbReference>
<dbReference type="Proteomes" id="UP000031189">
    <property type="component" value="Unassembled WGS sequence"/>
</dbReference>
<dbReference type="Gene3D" id="3.20.20.370">
    <property type="entry name" value="Glycoside hydrolase/deacetylase"/>
    <property type="match status" value="1"/>
</dbReference>
<dbReference type="CDD" id="cd10955">
    <property type="entry name" value="CE4_BH0857_like"/>
    <property type="match status" value="1"/>
</dbReference>
<dbReference type="OrthoDB" id="9784220at2"/>
<dbReference type="Pfam" id="PF01522">
    <property type="entry name" value="Polysacc_deac_1"/>
    <property type="match status" value="1"/>
</dbReference>
<keyword evidence="3" id="KW-1185">Reference proteome</keyword>
<dbReference type="InterPro" id="IPR050248">
    <property type="entry name" value="Polysacc_deacetylase_ArnD"/>
</dbReference>
<organism evidence="2 3">
    <name type="scientific">Terrisporobacter othiniensis</name>
    <dbReference type="NCBI Taxonomy" id="1577792"/>
    <lineage>
        <taxon>Bacteria</taxon>
        <taxon>Bacillati</taxon>
        <taxon>Bacillota</taxon>
        <taxon>Clostridia</taxon>
        <taxon>Peptostreptococcales</taxon>
        <taxon>Peptostreptococcaceae</taxon>
        <taxon>Terrisporobacter</taxon>
    </lineage>
</organism>
<dbReference type="SUPFAM" id="SSF88713">
    <property type="entry name" value="Glycoside hydrolase/deacetylase"/>
    <property type="match status" value="1"/>
</dbReference>
<name>A0A0B3W0P1_9FIRM</name>
<feature type="domain" description="NodB homology" evidence="1">
    <location>
        <begin position="81"/>
        <end position="278"/>
    </location>
</feature>
<gene>
    <name evidence="2" type="ORF">QX51_17065</name>
</gene>
<dbReference type="PANTHER" id="PTHR10587">
    <property type="entry name" value="GLYCOSYL TRANSFERASE-RELATED"/>
    <property type="match status" value="1"/>
</dbReference>
<comment type="caution">
    <text evidence="2">The sequence shown here is derived from an EMBL/GenBank/DDBJ whole genome shotgun (WGS) entry which is preliminary data.</text>
</comment>
<dbReference type="PROSITE" id="PS51677">
    <property type="entry name" value="NODB"/>
    <property type="match status" value="1"/>
</dbReference>
<protein>
    <submittedName>
        <fullName evidence="2">Polysaccharide deacetylase</fullName>
    </submittedName>
</protein>
<dbReference type="PANTHER" id="PTHR10587:SF134">
    <property type="entry name" value="SECRETED PROTEIN"/>
    <property type="match status" value="1"/>
</dbReference>
<dbReference type="RefSeq" id="WP_039681107.1">
    <property type="nucleotide sequence ID" value="NZ_JAWGXO010000004.1"/>
</dbReference>
<dbReference type="GO" id="GO:0016810">
    <property type="term" value="F:hydrolase activity, acting on carbon-nitrogen (but not peptide) bonds"/>
    <property type="evidence" value="ECO:0007669"/>
    <property type="project" value="InterPro"/>
</dbReference>
<dbReference type="PROSITE" id="PS51257">
    <property type="entry name" value="PROKAR_LIPOPROTEIN"/>
    <property type="match status" value="1"/>
</dbReference>
<evidence type="ECO:0000313" key="2">
    <source>
        <dbReference type="EMBL" id="KHS55852.1"/>
    </source>
</evidence>
<dbReference type="AlphaFoldDB" id="A0A0B3W0P1"/>
<proteinExistence type="predicted"/>
<dbReference type="InterPro" id="IPR011330">
    <property type="entry name" value="Glyco_hydro/deAcase_b/a-brl"/>
</dbReference>
<evidence type="ECO:0000313" key="3">
    <source>
        <dbReference type="Proteomes" id="UP000031189"/>
    </source>
</evidence>
<sequence>MKKIIFIILCTFIGVTGCAKKSEINKNTTAENNTTVTTSQVEKENEDKLKEEIIETYENVKPKEWGEQLEGVVSYIDGDNKEIALTLDACGGDKGSKYDKELIDFLDKENINATLFINYRWIEANKDIFMELSKNNNFEIENHGYSHKPLSVNKNSIYNIEGTADVKEVIKEIKLNEDEIYKLTGKKTKYFRSGTAYYDEVAMEIANELGYKIAGFSINGDGGATFSKEEVISEVSKAKSGDIIISHFNQPNGYTYEGLKEALIKLREEGYKFVKLED</sequence>
<dbReference type="InterPro" id="IPR002509">
    <property type="entry name" value="NODB_dom"/>
</dbReference>
<evidence type="ECO:0000259" key="1">
    <source>
        <dbReference type="PROSITE" id="PS51677"/>
    </source>
</evidence>